<dbReference type="RefSeq" id="WP_133064899.1">
    <property type="nucleotide sequence ID" value="NZ_NSGP01000008.1"/>
</dbReference>
<feature type="transmembrane region" description="Helical" evidence="2">
    <location>
        <begin position="321"/>
        <end position="343"/>
    </location>
</feature>
<feature type="compositionally biased region" description="Basic and acidic residues" evidence="1">
    <location>
        <begin position="10"/>
        <end position="20"/>
    </location>
</feature>
<gene>
    <name evidence="4" type="ORF">CKJ80_07105</name>
</gene>
<comment type="caution">
    <text evidence="4">The sequence shown here is derived from an EMBL/GenBank/DDBJ whole genome shotgun (WGS) entry which is preliminary data.</text>
</comment>
<keyword evidence="2" id="KW-0472">Membrane</keyword>
<organism evidence="4 5">
    <name type="scientific">Corynebacterium hadale</name>
    <dbReference type="NCBI Taxonomy" id="2026255"/>
    <lineage>
        <taxon>Bacteria</taxon>
        <taxon>Bacillati</taxon>
        <taxon>Actinomycetota</taxon>
        <taxon>Actinomycetes</taxon>
        <taxon>Mycobacteriales</taxon>
        <taxon>Corynebacteriaceae</taxon>
        <taxon>Corynebacterium</taxon>
    </lineage>
</organism>
<feature type="signal peptide" evidence="3">
    <location>
        <begin position="1"/>
        <end position="48"/>
    </location>
</feature>
<sequence length="358" mass="37450">MHLAASFARPLHDDHRDTKRPSSRRLASAAAPMAAVVAVAAVAPPANAADVGPLEDSGLLGAQSCFVSLTEDEAKAYALYDTVALERLFIVASKTTLTPEQLKRLDALAANESVVETLISYENFTDVAPDVEAEYERAVASLEDAYGPATAGTITDIVAAQARTDAYLQRAESGRANSWEFELFPGETANAAWAEMGYEGWDEFAQNPGKVFSANEQLDLTQDQIRRFNEEAPRVVDLPAAIAYERANVAATKQADKACAQGGNVTVSFPTEADVNRQGGVGTRHGDGPAPAGEPQVDTAEPPAVPARAENTEQASSAGKAVAIALGVLAALGLLAGGAVAVAPRLGITLPSQLQQLL</sequence>
<dbReference type="EMBL" id="NSGP01000008">
    <property type="protein sequence ID" value="PAT10336.1"/>
    <property type="molecule type" value="Genomic_DNA"/>
</dbReference>
<dbReference type="AlphaFoldDB" id="A0AB36RL94"/>
<evidence type="ECO:0000256" key="1">
    <source>
        <dbReference type="SAM" id="MobiDB-lite"/>
    </source>
</evidence>
<evidence type="ECO:0000313" key="5">
    <source>
        <dbReference type="Proteomes" id="UP000218041"/>
    </source>
</evidence>
<feature type="region of interest" description="Disordered" evidence="1">
    <location>
        <begin position="1"/>
        <end position="25"/>
    </location>
</feature>
<keyword evidence="2" id="KW-0812">Transmembrane</keyword>
<evidence type="ECO:0000256" key="3">
    <source>
        <dbReference type="SAM" id="SignalP"/>
    </source>
</evidence>
<name>A0AB36RL94_9CORY</name>
<proteinExistence type="predicted"/>
<feature type="region of interest" description="Disordered" evidence="1">
    <location>
        <begin position="270"/>
        <end position="313"/>
    </location>
</feature>
<dbReference type="Proteomes" id="UP000218041">
    <property type="component" value="Unassembled WGS sequence"/>
</dbReference>
<feature type="chain" id="PRO_5044248790" evidence="3">
    <location>
        <begin position="49"/>
        <end position="358"/>
    </location>
</feature>
<accession>A0AB36RL94</accession>
<protein>
    <submittedName>
        <fullName evidence="4">Uncharacterized protein</fullName>
    </submittedName>
</protein>
<keyword evidence="2" id="KW-1133">Transmembrane helix</keyword>
<evidence type="ECO:0000313" key="4">
    <source>
        <dbReference type="EMBL" id="PAT10336.1"/>
    </source>
</evidence>
<keyword evidence="3" id="KW-0732">Signal</keyword>
<evidence type="ECO:0000256" key="2">
    <source>
        <dbReference type="SAM" id="Phobius"/>
    </source>
</evidence>
<reference evidence="4 5" key="1">
    <citation type="submission" date="2017-08" db="EMBL/GenBank/DDBJ databases">
        <title>Whole genome sequences of 6 clinical strains closest to Corynebacterium imitans.</title>
        <authorList>
            <person name="Bernier A.-M."/>
            <person name="Burdz T."/>
            <person name="Bernard K."/>
        </authorList>
    </citation>
    <scope>NUCLEOTIDE SEQUENCE [LARGE SCALE GENOMIC DNA]</scope>
    <source>
        <strain evidence="4 5">NML92-0415</strain>
    </source>
</reference>